<dbReference type="EMBL" id="SNRW01005920">
    <property type="protein sequence ID" value="KAA6384098.1"/>
    <property type="molecule type" value="Genomic_DNA"/>
</dbReference>
<protein>
    <submittedName>
        <fullName evidence="1">Uncharacterized protein</fullName>
    </submittedName>
</protein>
<dbReference type="AlphaFoldDB" id="A0A5J4VNB5"/>
<reference evidence="1 2" key="1">
    <citation type="submission" date="2019-03" db="EMBL/GenBank/DDBJ databases">
        <title>Single cell metagenomics reveals metabolic interactions within the superorganism composed of flagellate Streblomastix strix and complex community of Bacteroidetes bacteria on its surface.</title>
        <authorList>
            <person name="Treitli S.C."/>
            <person name="Kolisko M."/>
            <person name="Husnik F."/>
            <person name="Keeling P."/>
            <person name="Hampl V."/>
        </authorList>
    </citation>
    <scope>NUCLEOTIDE SEQUENCE [LARGE SCALE GENOMIC DNA]</scope>
    <source>
        <strain evidence="1">ST1C</strain>
    </source>
</reference>
<dbReference type="Proteomes" id="UP000324800">
    <property type="component" value="Unassembled WGS sequence"/>
</dbReference>
<sequence length="154" mass="18060">MNKNSTNGFAIYQNLSNNSVKPEPSELGLFGNLDTPKFTTKTPIMTAIEQTSSGDYNEKFLQTEHQPPLQEIERQPTPRQAVSERTVIIISSQNKMQKLGEGRCNVYRYYLLQVHHNQNKYCMRNVARLIRFYKANKQWRYTISDCGKERWYIC</sequence>
<organism evidence="1 2">
    <name type="scientific">Streblomastix strix</name>
    <dbReference type="NCBI Taxonomy" id="222440"/>
    <lineage>
        <taxon>Eukaryota</taxon>
        <taxon>Metamonada</taxon>
        <taxon>Preaxostyla</taxon>
        <taxon>Oxymonadida</taxon>
        <taxon>Streblomastigidae</taxon>
        <taxon>Streblomastix</taxon>
    </lineage>
</organism>
<name>A0A5J4VNB5_9EUKA</name>
<comment type="caution">
    <text evidence="1">The sequence shown here is derived from an EMBL/GenBank/DDBJ whole genome shotgun (WGS) entry which is preliminary data.</text>
</comment>
<proteinExistence type="predicted"/>
<gene>
    <name evidence="1" type="ORF">EZS28_020375</name>
</gene>
<evidence type="ECO:0000313" key="1">
    <source>
        <dbReference type="EMBL" id="KAA6384098.1"/>
    </source>
</evidence>
<accession>A0A5J4VNB5</accession>
<evidence type="ECO:0000313" key="2">
    <source>
        <dbReference type="Proteomes" id="UP000324800"/>
    </source>
</evidence>